<dbReference type="InterPro" id="IPR010839">
    <property type="entry name" value="AtuA_N"/>
</dbReference>
<reference evidence="2 3" key="1">
    <citation type="submission" date="2016-10" db="EMBL/GenBank/DDBJ databases">
        <authorList>
            <person name="de Groot N.N."/>
        </authorList>
    </citation>
    <scope>NUCLEOTIDE SEQUENCE [LARGE SCALE GENOMIC DNA]</scope>
    <source>
        <strain evidence="2 3">CGMCC 1.11030</strain>
    </source>
</reference>
<sequence>MADPIQPPARSGGRRVRIGCGAGFSNDRIDPARDLAERGALDFLFFECLAERTLANAHALRAADPRAGYDPWLRKRMEAVLRPCREAGTRVISNMGSANPAAAGEAVAEVARALGLQGLKVAVVEGDDVAAHMTPDLELMDGEGRLGDVPLRMTGANAYLGHEPIRQALEEGAEVVITGRCADPSLAVGPLAHAFGWAPDDWARLGAGTLVGHLLECSTQVTGGYYADPGRKDVPGLAFLGFPFAEVAEDGSATIGKLDGTGGLVSRGTVLEQMLYEVHDPAAYLTPDVTADFSQVRLEEPSKDRVSVSGGSGRTRPETLKVTIGFDGGFLSEGEISYAGPNALARAKLAGEVIETRMREVHGHQGPIRTDFIGLASLHGSARDPDAPPPYEPSEVRLRMALRTHERDLAEALPREVEGAWLSGPAGGGGARGRVTPAVTTRSALLPRDLARPTVRMITA</sequence>
<dbReference type="PANTHER" id="PTHR47472:SF1">
    <property type="entry name" value="DUF1446-DOMAIN-CONTAINING PROTEIN"/>
    <property type="match status" value="1"/>
</dbReference>
<dbReference type="Proteomes" id="UP000199377">
    <property type="component" value="Unassembled WGS sequence"/>
</dbReference>
<feature type="domain" description="Acyclic terpene utilisation N-terminal" evidence="1">
    <location>
        <begin position="16"/>
        <end position="456"/>
    </location>
</feature>
<dbReference type="AlphaFoldDB" id="A0A1I3C2J8"/>
<evidence type="ECO:0000259" key="1">
    <source>
        <dbReference type="Pfam" id="PF07287"/>
    </source>
</evidence>
<dbReference type="STRING" id="1114924.SAMN05216258_101502"/>
<dbReference type="OrthoDB" id="9763456at2"/>
<name>A0A1I3C2J8_9RHOB</name>
<keyword evidence="3" id="KW-1185">Reference proteome</keyword>
<dbReference type="EMBL" id="FOQH01000001">
    <property type="protein sequence ID" value="SFH68409.1"/>
    <property type="molecule type" value="Genomic_DNA"/>
</dbReference>
<protein>
    <recommendedName>
        <fullName evidence="1">Acyclic terpene utilisation N-terminal domain-containing protein</fullName>
    </recommendedName>
</protein>
<proteinExistence type="predicted"/>
<dbReference type="Pfam" id="PF07287">
    <property type="entry name" value="AtuA"/>
    <property type="match status" value="1"/>
</dbReference>
<evidence type="ECO:0000313" key="3">
    <source>
        <dbReference type="Proteomes" id="UP000199377"/>
    </source>
</evidence>
<dbReference type="RefSeq" id="WP_092857471.1">
    <property type="nucleotide sequence ID" value="NZ_FOQH01000001.1"/>
</dbReference>
<accession>A0A1I3C2J8</accession>
<organism evidence="2 3">
    <name type="scientific">Albimonas pacifica</name>
    <dbReference type="NCBI Taxonomy" id="1114924"/>
    <lineage>
        <taxon>Bacteria</taxon>
        <taxon>Pseudomonadati</taxon>
        <taxon>Pseudomonadota</taxon>
        <taxon>Alphaproteobacteria</taxon>
        <taxon>Rhodobacterales</taxon>
        <taxon>Paracoccaceae</taxon>
        <taxon>Albimonas</taxon>
    </lineage>
</organism>
<gene>
    <name evidence="2" type="ORF">SAMN05216258_101502</name>
</gene>
<evidence type="ECO:0000313" key="2">
    <source>
        <dbReference type="EMBL" id="SFH68409.1"/>
    </source>
</evidence>
<dbReference type="PANTHER" id="PTHR47472">
    <property type="entry name" value="PROPIONYL-COA CARBOXYLASE"/>
    <property type="match status" value="1"/>
</dbReference>